<sequence length="208" mass="23480">MSCMYGLSITKPDGSLWISPGFTPQCLINKGTIPATEKAFFKTSIPSGKSCFFFIRTEKKADVMYTHEQIDGYHALRLHQIVRGTNPGVTTVYAFANMVTQPSEYGIAMYNPSGEMIYHGEMMLLDAKLIPVDIKFEKDLGYPCAIMPALVGYYNWQRTPYDRPIYTTSTGATGNKIYSCEHYSGRATWDIRKPYIDKVLVINSSIYD</sequence>
<dbReference type="HOGENOM" id="CLU_107956_0_0_6"/>
<reference evidence="2" key="1">
    <citation type="journal article" date="2009" name="PLoS Genet.">
        <title>Organised genome dynamics in the Escherichia coli species results in highly diverse adaptive paths.</title>
        <authorList>
            <person name="Touchon M."/>
            <person name="Hoede C."/>
            <person name="Tenaillon O."/>
            <person name="Barbe V."/>
            <person name="Baeriswyl S."/>
            <person name="Bidet P."/>
            <person name="Bingen E."/>
            <person name="Bonacorsi S."/>
            <person name="Bouchier C."/>
            <person name="Bouvet O."/>
            <person name="Calteau A."/>
            <person name="Chiapello H."/>
            <person name="Clermont O."/>
            <person name="Cruveiller S."/>
            <person name="Danchin A."/>
            <person name="Diard M."/>
            <person name="Dossat C."/>
            <person name="Karoui M.E."/>
            <person name="Frapy E."/>
            <person name="Garry L."/>
            <person name="Ghigo J.M."/>
            <person name="Gilles A.M."/>
            <person name="Johnson J."/>
            <person name="Le Bouguenec C."/>
            <person name="Lescat M."/>
            <person name="Mangenot S."/>
            <person name="Martinez-Jehanne V."/>
            <person name="Matic I."/>
            <person name="Nassif X."/>
            <person name="Oztas S."/>
            <person name="Petit M.A."/>
            <person name="Pichon C."/>
            <person name="Rouy Z."/>
            <person name="Ruf C.S."/>
            <person name="Schneider D."/>
            <person name="Tourret J."/>
            <person name="Vacherie B."/>
            <person name="Vallenet D."/>
            <person name="Medigue C."/>
            <person name="Rocha E.P.C."/>
            <person name="Denamur E."/>
        </authorList>
    </citation>
    <scope>NUCLEOTIDE SEQUENCE [LARGE SCALE GENOMIC DNA]</scope>
    <source>
        <strain evidence="2">ED1a</strain>
    </source>
</reference>
<evidence type="ECO:0000313" key="2">
    <source>
        <dbReference type="Proteomes" id="UP000000748"/>
    </source>
</evidence>
<protein>
    <submittedName>
        <fullName evidence="1">Uncharacterized protein</fullName>
    </submittedName>
</protein>
<gene>
    <name evidence="1" type="ordered locus">ECED1_1147</name>
</gene>
<dbReference type="Proteomes" id="UP000000748">
    <property type="component" value="Chromosome"/>
</dbReference>
<organism evidence="1 2">
    <name type="scientific">Escherichia coli O81 (strain ED1a)</name>
    <dbReference type="NCBI Taxonomy" id="585397"/>
    <lineage>
        <taxon>Bacteria</taxon>
        <taxon>Pseudomonadati</taxon>
        <taxon>Pseudomonadota</taxon>
        <taxon>Gammaproteobacteria</taxon>
        <taxon>Enterobacterales</taxon>
        <taxon>Enterobacteriaceae</taxon>
        <taxon>Escherichia</taxon>
    </lineage>
</organism>
<dbReference type="KEGG" id="ecq:ECED1_1147"/>
<dbReference type="EMBL" id="CU928162">
    <property type="protein sequence ID" value="CAR07348.1"/>
    <property type="molecule type" value="Genomic_DNA"/>
</dbReference>
<name>B7MQ02_ECO81</name>
<accession>B7MQ02</accession>
<proteinExistence type="predicted"/>
<dbReference type="AlphaFoldDB" id="B7MQ02"/>
<evidence type="ECO:0000313" key="1">
    <source>
        <dbReference type="EMBL" id="CAR07348.1"/>
    </source>
</evidence>